<keyword evidence="13" id="KW-0472">Membrane</keyword>
<name>A0A1I6HFE0_9EURY</name>
<dbReference type="Gene3D" id="1.10.287.130">
    <property type="match status" value="1"/>
</dbReference>
<reference evidence="17" key="1">
    <citation type="submission" date="2016-10" db="EMBL/GenBank/DDBJ databases">
        <authorList>
            <person name="Varghese N."/>
            <person name="Submissions S."/>
        </authorList>
    </citation>
    <scope>NUCLEOTIDE SEQUENCE [LARGE SCALE GENOMIC DNA]</scope>
    <source>
        <strain evidence="17">CGMCC 1.7736</strain>
    </source>
</reference>
<dbReference type="PANTHER" id="PTHR44936">
    <property type="entry name" value="SENSOR PROTEIN CREC"/>
    <property type="match status" value="1"/>
</dbReference>
<evidence type="ECO:0000259" key="14">
    <source>
        <dbReference type="PROSITE" id="PS50109"/>
    </source>
</evidence>
<evidence type="ECO:0000256" key="11">
    <source>
        <dbReference type="SAM" id="Coils"/>
    </source>
</evidence>
<dbReference type="InterPro" id="IPR003661">
    <property type="entry name" value="HisK_dim/P_dom"/>
</dbReference>
<dbReference type="InterPro" id="IPR036890">
    <property type="entry name" value="HATPase_C_sf"/>
</dbReference>
<dbReference type="InterPro" id="IPR005467">
    <property type="entry name" value="His_kinase_dom"/>
</dbReference>
<dbReference type="SUPFAM" id="SSF55874">
    <property type="entry name" value="ATPase domain of HSP90 chaperone/DNA topoisomerase II/histidine kinase"/>
    <property type="match status" value="1"/>
</dbReference>
<comment type="subcellular location">
    <subcellularLocation>
        <location evidence="2">Cell membrane</location>
        <topology evidence="2">Multi-pass membrane protein</topology>
    </subcellularLocation>
</comment>
<dbReference type="CDD" id="cd06225">
    <property type="entry name" value="HAMP"/>
    <property type="match status" value="1"/>
</dbReference>
<feature type="domain" description="HAMP" evidence="15">
    <location>
        <begin position="394"/>
        <end position="447"/>
    </location>
</feature>
<evidence type="ECO:0000256" key="9">
    <source>
        <dbReference type="ARBA" id="ARBA00022840"/>
    </source>
</evidence>
<keyword evidence="11" id="KW-0175">Coiled coil</keyword>
<feature type="compositionally biased region" description="Basic and acidic residues" evidence="12">
    <location>
        <begin position="578"/>
        <end position="590"/>
    </location>
</feature>
<evidence type="ECO:0000259" key="15">
    <source>
        <dbReference type="PROSITE" id="PS50885"/>
    </source>
</evidence>
<dbReference type="AlphaFoldDB" id="A0A1I6HFE0"/>
<dbReference type="EMBL" id="FOYT01000002">
    <property type="protein sequence ID" value="SFR53084.1"/>
    <property type="molecule type" value="Genomic_DNA"/>
</dbReference>
<evidence type="ECO:0000256" key="6">
    <source>
        <dbReference type="ARBA" id="ARBA00022679"/>
    </source>
</evidence>
<keyword evidence="8 16" id="KW-0418">Kinase</keyword>
<keyword evidence="17" id="KW-1185">Reference proteome</keyword>
<dbReference type="SMART" id="SM00304">
    <property type="entry name" value="HAMP"/>
    <property type="match status" value="2"/>
</dbReference>
<evidence type="ECO:0000256" key="7">
    <source>
        <dbReference type="ARBA" id="ARBA00022741"/>
    </source>
</evidence>
<evidence type="ECO:0000256" key="4">
    <source>
        <dbReference type="ARBA" id="ARBA00022475"/>
    </source>
</evidence>
<dbReference type="Proteomes" id="UP000198531">
    <property type="component" value="Unassembled WGS sequence"/>
</dbReference>
<dbReference type="GO" id="GO:0005886">
    <property type="term" value="C:plasma membrane"/>
    <property type="evidence" value="ECO:0007669"/>
    <property type="project" value="UniProtKB-SubCell"/>
</dbReference>
<keyword evidence="7" id="KW-0547">Nucleotide-binding</keyword>
<accession>A0A1I6HFE0</accession>
<evidence type="ECO:0000256" key="5">
    <source>
        <dbReference type="ARBA" id="ARBA00022553"/>
    </source>
</evidence>
<dbReference type="SMART" id="SM00387">
    <property type="entry name" value="HATPase_c"/>
    <property type="match status" value="1"/>
</dbReference>
<evidence type="ECO:0000256" key="10">
    <source>
        <dbReference type="ARBA" id="ARBA00023224"/>
    </source>
</evidence>
<dbReference type="Gene3D" id="6.10.250.1910">
    <property type="match status" value="1"/>
</dbReference>
<feature type="domain" description="HAMP" evidence="15">
    <location>
        <begin position="314"/>
        <end position="366"/>
    </location>
</feature>
<feature type="domain" description="Histidine kinase" evidence="14">
    <location>
        <begin position="455"/>
        <end position="682"/>
    </location>
</feature>
<dbReference type="InterPro" id="IPR050980">
    <property type="entry name" value="2C_sensor_his_kinase"/>
</dbReference>
<keyword evidence="13" id="KW-1133">Transmembrane helix</keyword>
<dbReference type="OrthoDB" id="8523at2157"/>
<dbReference type="GO" id="GO:0005524">
    <property type="term" value="F:ATP binding"/>
    <property type="evidence" value="ECO:0007669"/>
    <property type="project" value="UniProtKB-KW"/>
</dbReference>
<dbReference type="CDD" id="cd18773">
    <property type="entry name" value="PDC1_HK_sensor"/>
    <property type="match status" value="1"/>
</dbReference>
<dbReference type="PROSITE" id="PS50885">
    <property type="entry name" value="HAMP"/>
    <property type="match status" value="2"/>
</dbReference>
<dbReference type="InterPro" id="IPR003594">
    <property type="entry name" value="HATPase_dom"/>
</dbReference>
<evidence type="ECO:0000313" key="17">
    <source>
        <dbReference type="Proteomes" id="UP000198531"/>
    </source>
</evidence>
<dbReference type="CDD" id="cd00082">
    <property type="entry name" value="HisKA"/>
    <property type="match status" value="1"/>
</dbReference>
<keyword evidence="5" id="KW-0597">Phosphoprotein</keyword>
<dbReference type="SMART" id="SM00388">
    <property type="entry name" value="HisKA"/>
    <property type="match status" value="1"/>
</dbReference>
<feature type="transmembrane region" description="Helical" evidence="13">
    <location>
        <begin position="21"/>
        <end position="45"/>
    </location>
</feature>
<feature type="transmembrane region" description="Helical" evidence="13">
    <location>
        <begin position="290"/>
        <end position="312"/>
    </location>
</feature>
<feature type="region of interest" description="Disordered" evidence="12">
    <location>
        <begin position="565"/>
        <end position="600"/>
    </location>
</feature>
<dbReference type="STRING" id="553469.SAMN04487947_1995"/>
<evidence type="ECO:0000256" key="13">
    <source>
        <dbReference type="SAM" id="Phobius"/>
    </source>
</evidence>
<keyword evidence="10" id="KW-0807">Transducer</keyword>
<dbReference type="SUPFAM" id="SSF158472">
    <property type="entry name" value="HAMP domain-like"/>
    <property type="match status" value="1"/>
</dbReference>
<keyword evidence="4" id="KW-1003">Cell membrane</keyword>
<dbReference type="InterPro" id="IPR003660">
    <property type="entry name" value="HAMP_dom"/>
</dbReference>
<evidence type="ECO:0000256" key="12">
    <source>
        <dbReference type="SAM" id="MobiDB-lite"/>
    </source>
</evidence>
<dbReference type="PANTHER" id="PTHR44936:SF10">
    <property type="entry name" value="SENSOR PROTEIN RSTB"/>
    <property type="match status" value="1"/>
</dbReference>
<proteinExistence type="predicted"/>
<evidence type="ECO:0000256" key="3">
    <source>
        <dbReference type="ARBA" id="ARBA00012438"/>
    </source>
</evidence>
<dbReference type="GO" id="GO:0000155">
    <property type="term" value="F:phosphorelay sensor kinase activity"/>
    <property type="evidence" value="ECO:0007669"/>
    <property type="project" value="InterPro"/>
</dbReference>
<keyword evidence="9" id="KW-0067">ATP-binding</keyword>
<protein>
    <recommendedName>
        <fullName evidence="3">histidine kinase</fullName>
        <ecNumber evidence="3">2.7.13.3</ecNumber>
    </recommendedName>
</protein>
<dbReference type="CDD" id="cd00075">
    <property type="entry name" value="HATPase"/>
    <property type="match status" value="1"/>
</dbReference>
<organism evidence="16 17">
    <name type="scientific">Halogeometricum rufum</name>
    <dbReference type="NCBI Taxonomy" id="553469"/>
    <lineage>
        <taxon>Archaea</taxon>
        <taxon>Methanobacteriati</taxon>
        <taxon>Methanobacteriota</taxon>
        <taxon>Stenosarchaea group</taxon>
        <taxon>Halobacteria</taxon>
        <taxon>Halobacteriales</taxon>
        <taxon>Haloferacaceae</taxon>
        <taxon>Halogeometricum</taxon>
    </lineage>
</organism>
<sequence>MTDDGRSAFHRLLPRRIRRSYAATFAFVLVGVTFCIVLVGGVTYVHAGDVLERDTQQQVVTNAEIQANQLDEWVRRMRVTLRSTAESAAFQSGDRGEIAVYLWEVVERDDDVAAAYYVDTTNHTVLSNAGSAEVSSAVSVTTGRGREAFVAAARESSGASDVVVSDPFRPTPDGAPVVLFATAVPNTDGSRAVVAVVDLVEASDRHLHHTDDGTFVVRNDAGTVVMSQDESRILTADELATETLTGARGHAATTLDGRPTEVGYAALDARPWTVTSRVPAATAYALRGDILAGLGSILAAVLVGAGLIAVTLGRDTTRSVRTLAERARRLTAGELDDPVRTDREDEFGHLFSAFEAMRQSLRARIREAETAREAAEDARREALEAKAESEAFSRHLERTAAAYGDVMASCASGDLASRLDPDDRSEAMRTVAVSFNAMMDDVQERNEQLATISHVLSHDLRNPLNVATGRANLLAEDVDSPHVGPLCDALDRIDTIIDDAVVLALHSNVEETIPVDLRARATSAWALVETEAATLTVTETTTFDADRDLLSHVFENLFRNSVEHGARRASGRSAPGDSVEHGARSDRTASGDDPPPDAGVHVRVGPLADARGFYVEDDGDGIPPADRDAVLAAGYTTNRENGGTGFGLSIVKTVADAHDWTVTVTESETGGARFEVGVEPQSERECATADAPTEV</sequence>
<comment type="catalytic activity">
    <reaction evidence="1">
        <text>ATP + protein L-histidine = ADP + protein N-phospho-L-histidine.</text>
        <dbReference type="EC" id="2.7.13.3"/>
    </reaction>
</comment>
<evidence type="ECO:0000256" key="1">
    <source>
        <dbReference type="ARBA" id="ARBA00000085"/>
    </source>
</evidence>
<dbReference type="Pfam" id="PF02518">
    <property type="entry name" value="HATPase_c"/>
    <property type="match status" value="1"/>
</dbReference>
<keyword evidence="6" id="KW-0808">Transferase</keyword>
<evidence type="ECO:0000256" key="8">
    <source>
        <dbReference type="ARBA" id="ARBA00022777"/>
    </source>
</evidence>
<feature type="coiled-coil region" evidence="11">
    <location>
        <begin position="358"/>
        <end position="388"/>
    </location>
</feature>
<dbReference type="Pfam" id="PF00672">
    <property type="entry name" value="HAMP"/>
    <property type="match status" value="1"/>
</dbReference>
<dbReference type="RefSeq" id="WP_089807196.1">
    <property type="nucleotide sequence ID" value="NZ_FOYT01000002.1"/>
</dbReference>
<keyword evidence="13" id="KW-0812">Transmembrane</keyword>
<evidence type="ECO:0000256" key="2">
    <source>
        <dbReference type="ARBA" id="ARBA00004651"/>
    </source>
</evidence>
<dbReference type="SUPFAM" id="SSF47384">
    <property type="entry name" value="Homodimeric domain of signal transducing histidine kinase"/>
    <property type="match status" value="1"/>
</dbReference>
<evidence type="ECO:0000313" key="16">
    <source>
        <dbReference type="EMBL" id="SFR53084.1"/>
    </source>
</evidence>
<dbReference type="PROSITE" id="PS50109">
    <property type="entry name" value="HIS_KIN"/>
    <property type="match status" value="1"/>
</dbReference>
<gene>
    <name evidence="16" type="ORF">SAMN04487947_1995</name>
</gene>
<dbReference type="Gene3D" id="3.30.450.20">
    <property type="entry name" value="PAS domain"/>
    <property type="match status" value="1"/>
</dbReference>
<dbReference type="Gene3D" id="3.30.565.10">
    <property type="entry name" value="Histidine kinase-like ATPase, C-terminal domain"/>
    <property type="match status" value="1"/>
</dbReference>
<dbReference type="InterPro" id="IPR036097">
    <property type="entry name" value="HisK_dim/P_sf"/>
</dbReference>
<dbReference type="EC" id="2.7.13.3" evidence="3"/>